<evidence type="ECO:0000256" key="3">
    <source>
        <dbReference type="ARBA" id="ARBA00019664"/>
    </source>
</evidence>
<comment type="similarity">
    <text evidence="2">Belongs to the Mediator complex subunit 30 family.</text>
</comment>
<accession>A0A087UVR1</accession>
<proteinExistence type="inferred from homology"/>
<evidence type="ECO:0000256" key="1">
    <source>
        <dbReference type="ARBA" id="ARBA00004123"/>
    </source>
</evidence>
<evidence type="ECO:0000313" key="11">
    <source>
        <dbReference type="EMBL" id="KFM81450.1"/>
    </source>
</evidence>
<feature type="region of interest" description="Disordered" evidence="10">
    <location>
        <begin position="96"/>
        <end position="115"/>
    </location>
</feature>
<evidence type="ECO:0000256" key="7">
    <source>
        <dbReference type="ARBA" id="ARBA00023242"/>
    </source>
</evidence>
<evidence type="ECO:0000256" key="4">
    <source>
        <dbReference type="ARBA" id="ARBA00023015"/>
    </source>
</evidence>
<dbReference type="OrthoDB" id="10067025at2759"/>
<feature type="compositionally biased region" description="Polar residues" evidence="10">
    <location>
        <begin position="1"/>
        <end position="24"/>
    </location>
</feature>
<sequence>MASPFQGSRGVQQHMPSHQSSYPGSQGLVIGSNTAMVPVGVQEGQGGMEAPSGMSQGGIQQPQPPKDFNMALLCRIGQETVQEIVAKTTELFQTLKGLQPPNGTAQSLNGQEERKTKLQENLRTIATCFKKLRRIYEKCNENCATMEYTHIEVDSLVPLKDEIDSRQEDKKPTEAIKYLTEEHRDLVEQVMLQNRQLKEVIDNLR</sequence>
<dbReference type="GO" id="GO:0003712">
    <property type="term" value="F:transcription coregulator activity"/>
    <property type="evidence" value="ECO:0007669"/>
    <property type="project" value="TreeGrafter"/>
</dbReference>
<dbReference type="Proteomes" id="UP000054359">
    <property type="component" value="Unassembled WGS sequence"/>
</dbReference>
<dbReference type="InterPro" id="IPR021019">
    <property type="entry name" value="Mediator_Med30_met"/>
</dbReference>
<dbReference type="PANTHER" id="PTHR31705">
    <property type="entry name" value="MEDIATOR OF RNA POLYMERASE II TRANSCRIPTION SUBUNIT 30"/>
    <property type="match status" value="1"/>
</dbReference>
<evidence type="ECO:0000256" key="5">
    <source>
        <dbReference type="ARBA" id="ARBA00023159"/>
    </source>
</evidence>
<dbReference type="EMBL" id="KK121864">
    <property type="protein sequence ID" value="KFM81450.1"/>
    <property type="molecule type" value="Genomic_DNA"/>
</dbReference>
<keyword evidence="7" id="KW-0539">Nucleus</keyword>
<keyword evidence="4" id="KW-0805">Transcription regulation</keyword>
<evidence type="ECO:0000256" key="10">
    <source>
        <dbReference type="SAM" id="MobiDB-lite"/>
    </source>
</evidence>
<protein>
    <recommendedName>
        <fullName evidence="3">Mediator of RNA polymerase II transcription subunit 30</fullName>
    </recommendedName>
    <alternativeName>
        <fullName evidence="9">Mediator complex subunit 30</fullName>
    </alternativeName>
</protein>
<reference evidence="11 12" key="1">
    <citation type="submission" date="2013-11" db="EMBL/GenBank/DDBJ databases">
        <title>Genome sequencing of Stegodyphus mimosarum.</title>
        <authorList>
            <person name="Bechsgaard J."/>
        </authorList>
    </citation>
    <scope>NUCLEOTIDE SEQUENCE [LARGE SCALE GENOMIC DNA]</scope>
</reference>
<organism evidence="11 12">
    <name type="scientific">Stegodyphus mimosarum</name>
    <name type="common">African social velvet spider</name>
    <dbReference type="NCBI Taxonomy" id="407821"/>
    <lineage>
        <taxon>Eukaryota</taxon>
        <taxon>Metazoa</taxon>
        <taxon>Ecdysozoa</taxon>
        <taxon>Arthropoda</taxon>
        <taxon>Chelicerata</taxon>
        <taxon>Arachnida</taxon>
        <taxon>Araneae</taxon>
        <taxon>Araneomorphae</taxon>
        <taxon>Entelegynae</taxon>
        <taxon>Eresoidea</taxon>
        <taxon>Eresidae</taxon>
        <taxon>Stegodyphus</taxon>
    </lineage>
</organism>
<evidence type="ECO:0000313" key="12">
    <source>
        <dbReference type="Proteomes" id="UP000054359"/>
    </source>
</evidence>
<feature type="compositionally biased region" description="Polar residues" evidence="10">
    <location>
        <begin position="101"/>
        <end position="110"/>
    </location>
</feature>
<dbReference type="GO" id="GO:0045893">
    <property type="term" value="P:positive regulation of DNA-templated transcription"/>
    <property type="evidence" value="ECO:0007669"/>
    <property type="project" value="TreeGrafter"/>
</dbReference>
<evidence type="ECO:0000256" key="2">
    <source>
        <dbReference type="ARBA" id="ARBA00010606"/>
    </source>
</evidence>
<comment type="subcellular location">
    <subcellularLocation>
        <location evidence="1">Nucleus</location>
    </subcellularLocation>
</comment>
<name>A0A087UVR1_STEMI</name>
<comment type="function">
    <text evidence="8">Component of the Mediator complex, a coactivator involved in the regulated transcription of nearly all RNA polymerase II-dependent genes. Mediator functions as a bridge to convey information from gene-specific regulatory proteins to the basal RNA polymerase II transcription machinery. Mediator is recruited to promoters by direct interactions with regulatory proteins and serves as a scaffold for the assembly of a functional preinitiation complex with RNA polymerase II and the general transcription factors.</text>
</comment>
<evidence type="ECO:0000256" key="8">
    <source>
        <dbReference type="ARBA" id="ARBA00025687"/>
    </source>
</evidence>
<dbReference type="PANTHER" id="PTHR31705:SF4">
    <property type="entry name" value="MEDIATOR OF RNA POLYMERASE II TRANSCRIPTION SUBUNIT 30"/>
    <property type="match status" value="1"/>
</dbReference>
<dbReference type="OMA" id="NCATMEY"/>
<keyword evidence="5" id="KW-0010">Activator</keyword>
<evidence type="ECO:0000256" key="9">
    <source>
        <dbReference type="ARBA" id="ARBA00031981"/>
    </source>
</evidence>
<dbReference type="AlphaFoldDB" id="A0A087UVR1"/>
<dbReference type="STRING" id="407821.A0A087UVR1"/>
<dbReference type="GO" id="GO:0016592">
    <property type="term" value="C:mediator complex"/>
    <property type="evidence" value="ECO:0007669"/>
    <property type="project" value="TreeGrafter"/>
</dbReference>
<evidence type="ECO:0000256" key="6">
    <source>
        <dbReference type="ARBA" id="ARBA00023163"/>
    </source>
</evidence>
<feature type="region of interest" description="Disordered" evidence="10">
    <location>
        <begin position="1"/>
        <end position="27"/>
    </location>
</feature>
<dbReference type="Pfam" id="PF11315">
    <property type="entry name" value="Med30"/>
    <property type="match status" value="1"/>
</dbReference>
<keyword evidence="12" id="KW-1185">Reference proteome</keyword>
<feature type="non-terminal residue" evidence="11">
    <location>
        <position position="205"/>
    </location>
</feature>
<gene>
    <name evidence="11" type="ORF">X975_10806</name>
</gene>
<keyword evidence="6" id="KW-0804">Transcription</keyword>